<evidence type="ECO:0000313" key="2">
    <source>
        <dbReference type="EMBL" id="OLU41027.1"/>
    </source>
</evidence>
<name>A0A1U7NHB6_9FIRM</name>
<organism evidence="2 3">
    <name type="scientific">Ileibacterium valens</name>
    <dbReference type="NCBI Taxonomy" id="1862668"/>
    <lineage>
        <taxon>Bacteria</taxon>
        <taxon>Bacillati</taxon>
        <taxon>Bacillota</taxon>
        <taxon>Erysipelotrichia</taxon>
        <taxon>Erysipelotrichales</taxon>
        <taxon>Erysipelotrichaceae</taxon>
        <taxon>Ileibacterium</taxon>
    </lineage>
</organism>
<dbReference type="InterPro" id="IPR002818">
    <property type="entry name" value="DJ-1/PfpI"/>
</dbReference>
<accession>A0A1U7NHB6</accession>
<dbReference type="GeneID" id="82202351"/>
<dbReference type="RefSeq" id="WP_075818532.1">
    <property type="nucleotide sequence ID" value="NZ_CAPNHH010000024.1"/>
</dbReference>
<evidence type="ECO:0000259" key="1">
    <source>
        <dbReference type="Pfam" id="PF01965"/>
    </source>
</evidence>
<reference evidence="2 3" key="1">
    <citation type="submission" date="2016-11" db="EMBL/GenBank/DDBJ databases">
        <title>Description of two novel members of the family Erysipelotrichaceae: Ileibacterium lipovorans gen. nov., sp. nov. and Dubosiella newyorkensis, gen. nov., sp. nov.</title>
        <authorList>
            <person name="Cox L.M."/>
            <person name="Sohn J."/>
            <person name="Tyrrell K.L."/>
            <person name="Citron D.M."/>
            <person name="Lawson P.A."/>
            <person name="Patel N.B."/>
            <person name="Iizumi T."/>
            <person name="Perez-Perez G.I."/>
            <person name="Goldstein E.J."/>
            <person name="Blaser M.J."/>
        </authorList>
    </citation>
    <scope>NUCLEOTIDE SEQUENCE [LARGE SCALE GENOMIC DNA]</scope>
    <source>
        <strain evidence="2 3">NYU-BL-A3</strain>
    </source>
</reference>
<dbReference type="InterPro" id="IPR050325">
    <property type="entry name" value="Prot/Nucl_acid_deglycase"/>
</dbReference>
<dbReference type="SUPFAM" id="SSF52317">
    <property type="entry name" value="Class I glutamine amidotransferase-like"/>
    <property type="match status" value="1"/>
</dbReference>
<proteinExistence type="predicted"/>
<dbReference type="GO" id="GO:0005737">
    <property type="term" value="C:cytoplasm"/>
    <property type="evidence" value="ECO:0007669"/>
    <property type="project" value="TreeGrafter"/>
</dbReference>
<sequence length="184" mass="19639">MESKKAAILLADNFEEVEATVPYDLLNRAGVKTDLISVKNQKTVKGNVGMHYTDLMMMKDTDFDDYDCLIIPGGDGYVVFANDPHVLDLIKEFGTNPNKVLGAICAGASIPGKLGLYDGKNYTCVPGLNGEFGGNDEKVHAVMDGNIVTGISVGGAYQFALDLIKALVSDEKAAEIAASTCWVL</sequence>
<comment type="caution">
    <text evidence="2">The sequence shown here is derived from an EMBL/GenBank/DDBJ whole genome shotgun (WGS) entry which is preliminary data.</text>
</comment>
<evidence type="ECO:0000313" key="3">
    <source>
        <dbReference type="Proteomes" id="UP000186341"/>
    </source>
</evidence>
<dbReference type="Pfam" id="PF01965">
    <property type="entry name" value="DJ-1_PfpI"/>
    <property type="match status" value="1"/>
</dbReference>
<dbReference type="AlphaFoldDB" id="A0A1U7NHB6"/>
<protein>
    <recommendedName>
        <fullName evidence="1">DJ-1/PfpI domain-containing protein</fullName>
    </recommendedName>
</protein>
<feature type="domain" description="DJ-1/PfpI" evidence="1">
    <location>
        <begin position="4"/>
        <end position="165"/>
    </location>
</feature>
<dbReference type="CDD" id="cd03135">
    <property type="entry name" value="GATase1_DJ-1"/>
    <property type="match status" value="1"/>
</dbReference>
<gene>
    <name evidence="2" type="ORF">BO222_03860</name>
</gene>
<dbReference type="PANTHER" id="PTHR48094">
    <property type="entry name" value="PROTEIN/NUCLEIC ACID DEGLYCASE DJ-1-RELATED"/>
    <property type="match status" value="1"/>
</dbReference>
<keyword evidence="3" id="KW-1185">Reference proteome</keyword>
<dbReference type="PANTHER" id="PTHR48094:SF12">
    <property type="entry name" value="PARKINSON DISEASE PROTEIN 7 HOMOLOG"/>
    <property type="match status" value="1"/>
</dbReference>
<dbReference type="EMBL" id="MPJW01000092">
    <property type="protein sequence ID" value="OLU41027.1"/>
    <property type="molecule type" value="Genomic_DNA"/>
</dbReference>
<dbReference type="Proteomes" id="UP000186341">
    <property type="component" value="Unassembled WGS sequence"/>
</dbReference>
<dbReference type="OrthoDB" id="9800516at2"/>
<dbReference type="InterPro" id="IPR029062">
    <property type="entry name" value="Class_I_gatase-like"/>
</dbReference>
<dbReference type="Gene3D" id="3.40.50.880">
    <property type="match status" value="1"/>
</dbReference>